<comment type="subunit">
    <text evidence="11">F-type ATPases have 2 components, CF(1) - the catalytic core - and CF(0) - the membrane proton channel. CF(1) has five subunits: alpha(3), beta(3), gamma(1), delta(1), epsilon(1). CF(0) has three main subunits: a(1), b(2) and c(9-12). The alpha and beta chains form an alternating ring which encloses part of the gamma chain. CF(1) is attached to CF(0) by a central stalk formed by the gamma and epsilon chains, while a peripheral stalk is formed by the delta and b chains.</text>
</comment>
<dbReference type="PRINTS" id="PR00123">
    <property type="entry name" value="ATPASEA"/>
</dbReference>
<keyword evidence="7 11" id="KW-1133">Transmembrane helix</keyword>
<feature type="transmembrane region" description="Helical" evidence="11">
    <location>
        <begin position="76"/>
        <end position="99"/>
    </location>
</feature>
<keyword evidence="10 11" id="KW-0066">ATP synthesis</keyword>
<evidence type="ECO:0000256" key="5">
    <source>
        <dbReference type="ARBA" id="ARBA00022692"/>
    </source>
</evidence>
<proteinExistence type="inferred from homology"/>
<dbReference type="InterPro" id="IPR023011">
    <property type="entry name" value="ATP_synth_F0_asu_AS"/>
</dbReference>
<dbReference type="Proteomes" id="UP000001572">
    <property type="component" value="Chromosome"/>
</dbReference>
<keyword evidence="9 11" id="KW-0472">Membrane</keyword>
<organism evidence="13 14">
    <name type="scientific">Alkaliphilus metalliredigens (strain QYMF)</name>
    <dbReference type="NCBI Taxonomy" id="293826"/>
    <lineage>
        <taxon>Bacteria</taxon>
        <taxon>Bacillati</taxon>
        <taxon>Bacillota</taxon>
        <taxon>Clostridia</taxon>
        <taxon>Peptostreptococcales</taxon>
        <taxon>Natronincolaceae</taxon>
        <taxon>Alkaliphilus</taxon>
    </lineage>
</organism>
<evidence type="ECO:0000256" key="4">
    <source>
        <dbReference type="ARBA" id="ARBA00022547"/>
    </source>
</evidence>
<reference evidence="14" key="1">
    <citation type="journal article" date="2016" name="Genome Announc.">
        <title>Complete genome sequence of Alkaliphilus metalliredigens strain QYMF, an alkaliphilic and metal-reducing bacterium isolated from borax-contaminated leachate ponds.</title>
        <authorList>
            <person name="Hwang C."/>
            <person name="Copeland A."/>
            <person name="Lucas S."/>
            <person name="Lapidus A."/>
            <person name="Barry K."/>
            <person name="Detter J.C."/>
            <person name="Glavina Del Rio T."/>
            <person name="Hammon N."/>
            <person name="Israni S."/>
            <person name="Dalin E."/>
            <person name="Tice H."/>
            <person name="Pitluck S."/>
            <person name="Chertkov O."/>
            <person name="Brettin T."/>
            <person name="Bruce D."/>
            <person name="Han C."/>
            <person name="Schmutz J."/>
            <person name="Larimer F."/>
            <person name="Land M.L."/>
            <person name="Hauser L."/>
            <person name="Kyrpides N."/>
            <person name="Mikhailova N."/>
            <person name="Ye Q."/>
            <person name="Zhou J."/>
            <person name="Richardson P."/>
            <person name="Fields M.W."/>
        </authorList>
    </citation>
    <scope>NUCLEOTIDE SEQUENCE [LARGE SCALE GENOMIC DNA]</scope>
    <source>
        <strain evidence="14">QYMF</strain>
    </source>
</reference>
<evidence type="ECO:0000256" key="8">
    <source>
        <dbReference type="ARBA" id="ARBA00023065"/>
    </source>
</evidence>
<evidence type="ECO:0000256" key="6">
    <source>
        <dbReference type="ARBA" id="ARBA00022781"/>
    </source>
</evidence>
<evidence type="ECO:0000256" key="11">
    <source>
        <dbReference type="HAMAP-Rule" id="MF_01393"/>
    </source>
</evidence>
<keyword evidence="3 11" id="KW-0813">Transport</keyword>
<dbReference type="eggNOG" id="COG0356">
    <property type="taxonomic scope" value="Bacteria"/>
</dbReference>
<evidence type="ECO:0000256" key="12">
    <source>
        <dbReference type="RuleBase" id="RU000483"/>
    </source>
</evidence>
<keyword evidence="14" id="KW-1185">Reference proteome</keyword>
<accession>A6TK58</accession>
<dbReference type="KEGG" id="amt:Amet_0346"/>
<dbReference type="GO" id="GO:0042777">
    <property type="term" value="P:proton motive force-driven plasma membrane ATP synthesis"/>
    <property type="evidence" value="ECO:0007669"/>
    <property type="project" value="TreeGrafter"/>
</dbReference>
<dbReference type="HOGENOM" id="CLU_041018_2_0_9"/>
<evidence type="ECO:0000256" key="3">
    <source>
        <dbReference type="ARBA" id="ARBA00022448"/>
    </source>
</evidence>
<dbReference type="RefSeq" id="WP_011971484.1">
    <property type="nucleotide sequence ID" value="NC_009633.1"/>
</dbReference>
<dbReference type="PANTHER" id="PTHR42823:SF3">
    <property type="entry name" value="ATP SYNTHASE SUBUNIT A, CHLOROPLASTIC"/>
    <property type="match status" value="1"/>
</dbReference>
<dbReference type="Gene3D" id="1.20.120.220">
    <property type="entry name" value="ATP synthase, F0 complex, subunit A"/>
    <property type="match status" value="1"/>
</dbReference>
<evidence type="ECO:0000256" key="7">
    <source>
        <dbReference type="ARBA" id="ARBA00022989"/>
    </source>
</evidence>
<keyword evidence="8 11" id="KW-0406">Ion transport</keyword>
<dbReference type="AlphaFoldDB" id="A6TK58"/>
<comment type="subcellular location">
    <subcellularLocation>
        <location evidence="11 12">Cell membrane</location>
        <topology evidence="11 12">Multi-pass membrane protein</topology>
    </subcellularLocation>
    <subcellularLocation>
        <location evidence="1">Membrane</location>
        <topology evidence="1">Multi-pass membrane protein</topology>
    </subcellularLocation>
</comment>
<dbReference type="InterPro" id="IPR045082">
    <property type="entry name" value="ATP_syn_F0_a_bact/chloroplast"/>
</dbReference>
<gene>
    <name evidence="11" type="primary">atpB</name>
    <name evidence="13" type="ordered locus">Amet_0346</name>
</gene>
<feature type="transmembrane region" description="Helical" evidence="11">
    <location>
        <begin position="23"/>
        <end position="40"/>
    </location>
</feature>
<dbReference type="GO" id="GO:0045259">
    <property type="term" value="C:proton-transporting ATP synthase complex"/>
    <property type="evidence" value="ECO:0007669"/>
    <property type="project" value="UniProtKB-KW"/>
</dbReference>
<dbReference type="CDD" id="cd00310">
    <property type="entry name" value="ATP-synt_Fo_a_6"/>
    <property type="match status" value="1"/>
</dbReference>
<dbReference type="GO" id="GO:0005886">
    <property type="term" value="C:plasma membrane"/>
    <property type="evidence" value="ECO:0007669"/>
    <property type="project" value="UniProtKB-SubCell"/>
</dbReference>
<evidence type="ECO:0000256" key="9">
    <source>
        <dbReference type="ARBA" id="ARBA00023136"/>
    </source>
</evidence>
<evidence type="ECO:0000256" key="2">
    <source>
        <dbReference type="ARBA" id="ARBA00006810"/>
    </source>
</evidence>
<evidence type="ECO:0000256" key="1">
    <source>
        <dbReference type="ARBA" id="ARBA00004141"/>
    </source>
</evidence>
<dbReference type="SUPFAM" id="SSF81336">
    <property type="entry name" value="F1F0 ATP synthase subunit A"/>
    <property type="match status" value="1"/>
</dbReference>
<dbReference type="OrthoDB" id="9789241at2"/>
<keyword evidence="4 11" id="KW-0138">CF(0)</keyword>
<keyword evidence="11" id="KW-1003">Cell membrane</keyword>
<protein>
    <recommendedName>
        <fullName evidence="11 12">ATP synthase subunit a</fullName>
    </recommendedName>
    <alternativeName>
        <fullName evidence="11">ATP synthase F0 sector subunit a</fullName>
    </alternativeName>
    <alternativeName>
        <fullName evidence="11">F-ATPase subunit 6</fullName>
    </alternativeName>
</protein>
<dbReference type="InterPro" id="IPR000568">
    <property type="entry name" value="ATP_synth_F0_asu"/>
</dbReference>
<name>A6TK58_ALKMQ</name>
<feature type="transmembrane region" description="Helical" evidence="11">
    <location>
        <begin position="105"/>
        <end position="124"/>
    </location>
</feature>
<comment type="function">
    <text evidence="11 12">Key component of the proton channel; it plays a direct role in the translocation of protons across the membrane.</text>
</comment>
<dbReference type="PROSITE" id="PS00449">
    <property type="entry name" value="ATPASE_A"/>
    <property type="match status" value="1"/>
</dbReference>
<dbReference type="NCBIfam" id="TIGR01131">
    <property type="entry name" value="ATP_synt_6_or_A"/>
    <property type="match status" value="1"/>
</dbReference>
<dbReference type="EMBL" id="CP000724">
    <property type="protein sequence ID" value="ABR46576.1"/>
    <property type="molecule type" value="Genomic_DNA"/>
</dbReference>
<dbReference type="InterPro" id="IPR035908">
    <property type="entry name" value="F0_ATP_A_sf"/>
</dbReference>
<dbReference type="Pfam" id="PF00119">
    <property type="entry name" value="ATP-synt_A"/>
    <property type="match status" value="1"/>
</dbReference>
<keyword evidence="6 11" id="KW-0375">Hydrogen ion transport</keyword>
<evidence type="ECO:0000313" key="13">
    <source>
        <dbReference type="EMBL" id="ABR46576.1"/>
    </source>
</evidence>
<evidence type="ECO:0000256" key="10">
    <source>
        <dbReference type="ARBA" id="ARBA00023310"/>
    </source>
</evidence>
<dbReference type="STRING" id="293826.Amet_0346"/>
<dbReference type="GO" id="GO:0046933">
    <property type="term" value="F:proton-transporting ATP synthase activity, rotational mechanism"/>
    <property type="evidence" value="ECO:0007669"/>
    <property type="project" value="UniProtKB-UniRule"/>
</dbReference>
<evidence type="ECO:0000313" key="14">
    <source>
        <dbReference type="Proteomes" id="UP000001572"/>
    </source>
</evidence>
<keyword evidence="5 11" id="KW-0812">Transmembrane</keyword>
<feature type="transmembrane region" description="Helical" evidence="11">
    <location>
        <begin position="136"/>
        <end position="156"/>
    </location>
</feature>
<feature type="transmembrane region" description="Helical" evidence="11">
    <location>
        <begin position="213"/>
        <end position="231"/>
    </location>
</feature>
<comment type="similarity">
    <text evidence="2 11 12">Belongs to the ATPase A chain family.</text>
</comment>
<dbReference type="HAMAP" id="MF_01393">
    <property type="entry name" value="ATP_synth_a_bact"/>
    <property type="match status" value="1"/>
</dbReference>
<sequence>MEVGFGPRIIFNIGNIPISETVVMTWFVMAVLFAFAFVATRRFERVPSGLQNVTEAIVDEMNGLTAQTMGADKKGFAPYMGTLFLFLLVSNILGIFGLRPPTADVNVTFALALTTFAMIHFFGAKTKGLGTYLKGFLEPFAFMLPLNILSELSLPISLAFRLFGNIVGGFIIMALLYGGLASVSGMIGLESFPIFAAGIPVALHLYFDLFAGVLQTFIFVMLSMVFIAMAMD</sequence>
<dbReference type="PANTHER" id="PTHR42823">
    <property type="entry name" value="ATP SYNTHASE SUBUNIT A, CHLOROPLASTIC"/>
    <property type="match status" value="1"/>
</dbReference>
<feature type="transmembrane region" description="Helical" evidence="11">
    <location>
        <begin position="162"/>
        <end position="180"/>
    </location>
</feature>